<gene>
    <name evidence="2" type="ORF">F2P81_025960</name>
</gene>
<accession>A0A6A4RNS6</accession>
<feature type="region of interest" description="Disordered" evidence="1">
    <location>
        <begin position="1"/>
        <end position="53"/>
    </location>
</feature>
<sequence length="76" mass="8528">MRLRPSRKRTKPSSSTQSPLLPSPAPAPSPYTSQWPSPSATRRAPPAGNSRKRVLQNFSESIKLRREEEQRALCLT</sequence>
<dbReference type="Proteomes" id="UP000438429">
    <property type="component" value="Unassembled WGS sequence"/>
</dbReference>
<feature type="compositionally biased region" description="Basic residues" evidence="1">
    <location>
        <begin position="1"/>
        <end position="11"/>
    </location>
</feature>
<evidence type="ECO:0000256" key="1">
    <source>
        <dbReference type="SAM" id="MobiDB-lite"/>
    </source>
</evidence>
<protein>
    <submittedName>
        <fullName evidence="2">Uncharacterized protein</fullName>
    </submittedName>
</protein>
<evidence type="ECO:0000313" key="2">
    <source>
        <dbReference type="EMBL" id="KAF0021787.1"/>
    </source>
</evidence>
<name>A0A6A4RNS6_SCOMX</name>
<organism evidence="2 3">
    <name type="scientific">Scophthalmus maximus</name>
    <name type="common">Turbot</name>
    <name type="synonym">Psetta maxima</name>
    <dbReference type="NCBI Taxonomy" id="52904"/>
    <lineage>
        <taxon>Eukaryota</taxon>
        <taxon>Metazoa</taxon>
        <taxon>Chordata</taxon>
        <taxon>Craniata</taxon>
        <taxon>Vertebrata</taxon>
        <taxon>Euteleostomi</taxon>
        <taxon>Actinopterygii</taxon>
        <taxon>Neopterygii</taxon>
        <taxon>Teleostei</taxon>
        <taxon>Neoteleostei</taxon>
        <taxon>Acanthomorphata</taxon>
        <taxon>Carangaria</taxon>
        <taxon>Pleuronectiformes</taxon>
        <taxon>Pleuronectoidei</taxon>
        <taxon>Scophthalmidae</taxon>
        <taxon>Scophthalmus</taxon>
    </lineage>
</organism>
<dbReference type="AlphaFoldDB" id="A0A6A4RNS6"/>
<evidence type="ECO:0000313" key="3">
    <source>
        <dbReference type="Proteomes" id="UP000438429"/>
    </source>
</evidence>
<feature type="compositionally biased region" description="Low complexity" evidence="1">
    <location>
        <begin position="30"/>
        <end position="47"/>
    </location>
</feature>
<comment type="caution">
    <text evidence="2">The sequence shown here is derived from an EMBL/GenBank/DDBJ whole genome shotgun (WGS) entry which is preliminary data.</text>
</comment>
<dbReference type="EMBL" id="VEVO01001942">
    <property type="protein sequence ID" value="KAF0021787.1"/>
    <property type="molecule type" value="Genomic_DNA"/>
</dbReference>
<proteinExistence type="predicted"/>
<reference evidence="2 3" key="1">
    <citation type="submission" date="2019-06" db="EMBL/GenBank/DDBJ databases">
        <title>Draft genomes of female and male turbot (Scophthalmus maximus).</title>
        <authorList>
            <person name="Xu H."/>
            <person name="Xu X.-W."/>
            <person name="Shao C."/>
            <person name="Chen S."/>
        </authorList>
    </citation>
    <scope>NUCLEOTIDE SEQUENCE [LARGE SCALE GENOMIC DNA]</scope>
    <source>
        <strain evidence="2">Ysfricsl-2016a</strain>
        <tissue evidence="2">Blood</tissue>
    </source>
</reference>